<evidence type="ECO:0000256" key="2">
    <source>
        <dbReference type="SAM" id="SignalP"/>
    </source>
</evidence>
<reference evidence="3 4" key="1">
    <citation type="journal article" date="2018" name="Nat. Ecol. Evol.">
        <title>Pezizomycetes genomes reveal the molecular basis of ectomycorrhizal truffle lifestyle.</title>
        <authorList>
            <person name="Murat C."/>
            <person name="Payen T."/>
            <person name="Noel B."/>
            <person name="Kuo A."/>
            <person name="Morin E."/>
            <person name="Chen J."/>
            <person name="Kohler A."/>
            <person name="Krizsan K."/>
            <person name="Balestrini R."/>
            <person name="Da Silva C."/>
            <person name="Montanini B."/>
            <person name="Hainaut M."/>
            <person name="Levati E."/>
            <person name="Barry K.W."/>
            <person name="Belfiori B."/>
            <person name="Cichocki N."/>
            <person name="Clum A."/>
            <person name="Dockter R.B."/>
            <person name="Fauchery L."/>
            <person name="Guy J."/>
            <person name="Iotti M."/>
            <person name="Le Tacon F."/>
            <person name="Lindquist E.A."/>
            <person name="Lipzen A."/>
            <person name="Malagnac F."/>
            <person name="Mello A."/>
            <person name="Molinier V."/>
            <person name="Miyauchi S."/>
            <person name="Poulain J."/>
            <person name="Riccioni C."/>
            <person name="Rubini A."/>
            <person name="Sitrit Y."/>
            <person name="Splivallo R."/>
            <person name="Traeger S."/>
            <person name="Wang M."/>
            <person name="Zifcakova L."/>
            <person name="Wipf D."/>
            <person name="Zambonelli A."/>
            <person name="Paolocci F."/>
            <person name="Nowrousian M."/>
            <person name="Ottonello S."/>
            <person name="Baldrian P."/>
            <person name="Spatafora J.W."/>
            <person name="Henrissat B."/>
            <person name="Nagy L.G."/>
            <person name="Aury J.M."/>
            <person name="Wincker P."/>
            <person name="Grigoriev I.V."/>
            <person name="Bonfante P."/>
            <person name="Martin F.M."/>
        </authorList>
    </citation>
    <scope>NUCLEOTIDE SEQUENCE [LARGE SCALE GENOMIC DNA]</scope>
    <source>
        <strain evidence="3 4">ATCC MYA-4762</strain>
    </source>
</reference>
<dbReference type="SUPFAM" id="SSF50998">
    <property type="entry name" value="Quinoprotein alcohol dehydrogenase-like"/>
    <property type="match status" value="1"/>
</dbReference>
<gene>
    <name evidence="3" type="ORF">L211DRAFT_824021</name>
</gene>
<feature type="chain" id="PRO_5018207106" evidence="2">
    <location>
        <begin position="20"/>
        <end position="402"/>
    </location>
</feature>
<dbReference type="PANTHER" id="PTHR30344">
    <property type="entry name" value="6-PHOSPHOGLUCONOLACTONASE-RELATED"/>
    <property type="match status" value="1"/>
</dbReference>
<dbReference type="STRING" id="1051890.A0A3N4LP00"/>
<proteinExistence type="inferred from homology"/>
<dbReference type="InterPro" id="IPR019405">
    <property type="entry name" value="Lactonase_7-beta_prop"/>
</dbReference>
<dbReference type="Proteomes" id="UP000267821">
    <property type="component" value="Unassembled WGS sequence"/>
</dbReference>
<dbReference type="Gene3D" id="2.130.10.10">
    <property type="entry name" value="YVTN repeat-like/Quinoprotein amine dehydrogenase"/>
    <property type="match status" value="1"/>
</dbReference>
<organism evidence="3 4">
    <name type="scientific">Terfezia boudieri ATCC MYA-4762</name>
    <dbReference type="NCBI Taxonomy" id="1051890"/>
    <lineage>
        <taxon>Eukaryota</taxon>
        <taxon>Fungi</taxon>
        <taxon>Dikarya</taxon>
        <taxon>Ascomycota</taxon>
        <taxon>Pezizomycotina</taxon>
        <taxon>Pezizomycetes</taxon>
        <taxon>Pezizales</taxon>
        <taxon>Pezizaceae</taxon>
        <taxon>Terfezia</taxon>
    </lineage>
</organism>
<dbReference type="InterPro" id="IPR015943">
    <property type="entry name" value="WD40/YVTN_repeat-like_dom_sf"/>
</dbReference>
<accession>A0A3N4LP00</accession>
<keyword evidence="3" id="KW-0413">Isomerase</keyword>
<dbReference type="AlphaFoldDB" id="A0A3N4LP00"/>
<dbReference type="PANTHER" id="PTHR30344:SF1">
    <property type="entry name" value="6-PHOSPHOGLUCONOLACTONASE"/>
    <property type="match status" value="1"/>
</dbReference>
<feature type="signal peptide" evidence="2">
    <location>
        <begin position="1"/>
        <end position="19"/>
    </location>
</feature>
<protein>
    <submittedName>
        <fullName evidence="3">Putative isomerase YbhE</fullName>
    </submittedName>
</protein>
<dbReference type="OrthoDB" id="9972196at2759"/>
<dbReference type="GO" id="GO:0017057">
    <property type="term" value="F:6-phosphogluconolactonase activity"/>
    <property type="evidence" value="ECO:0007669"/>
    <property type="project" value="TreeGrafter"/>
</dbReference>
<dbReference type="InterPro" id="IPR011047">
    <property type="entry name" value="Quinoprotein_ADH-like_sf"/>
</dbReference>
<evidence type="ECO:0000256" key="1">
    <source>
        <dbReference type="ARBA" id="ARBA00005564"/>
    </source>
</evidence>
<dbReference type="SUPFAM" id="SSF50974">
    <property type="entry name" value="Nitrous oxide reductase, N-terminal domain"/>
    <property type="match status" value="1"/>
</dbReference>
<comment type="similarity">
    <text evidence="1">Belongs to the cycloisomerase 2 family.</text>
</comment>
<keyword evidence="2" id="KW-0732">Signal</keyword>
<evidence type="ECO:0000313" key="3">
    <source>
        <dbReference type="EMBL" id="RPB24580.1"/>
    </source>
</evidence>
<dbReference type="InterPro" id="IPR011045">
    <property type="entry name" value="N2O_reductase_N"/>
</dbReference>
<keyword evidence="4" id="KW-1185">Reference proteome</keyword>
<dbReference type="Pfam" id="PF10282">
    <property type="entry name" value="Lactonase"/>
    <property type="match status" value="1"/>
</dbReference>
<dbReference type="InterPro" id="IPR050282">
    <property type="entry name" value="Cycloisomerase_2"/>
</dbReference>
<sequence length="402" mass="42599">MKLSLQLPLLLMVAAKCQAETRKLLVGAYSGQLTTLKFDTVAGTLTQLSVNTQGSPRPSWQTLFKNSNGTNLIISSSEAWDGRNDSVVVLSVDANGALSMISRSTPGTVVKGPVAVAATKSGLLISASYSGGVNTFSMNPSTGLLVTHPLNTFHYNLTAPGPNPTRQETAHPHHAIVDPTEKFVLVPDLGADHIHIYSICPQGLSELAPVRVAPGSGPRHGVFNPAGKFYYQLNELANRVDVFSVAYNPNIVLTSVQNISTYPTGTTPALSPVPIAGEIQISSDGKYVYTSNRGDKTFPHARVAPSPSTELTQSDSITVYTVGADGQLTFLEQSPVAGLTPRHFSLEPTNGGEYIAVATQDTGRVAVYQRDKVTGKFGTVPVASIDMATLGVSQPPCVIWLD</sequence>
<evidence type="ECO:0000313" key="4">
    <source>
        <dbReference type="Proteomes" id="UP000267821"/>
    </source>
</evidence>
<dbReference type="EMBL" id="ML121541">
    <property type="protein sequence ID" value="RPB24580.1"/>
    <property type="molecule type" value="Genomic_DNA"/>
</dbReference>
<name>A0A3N4LP00_9PEZI</name>
<dbReference type="GO" id="GO:0016853">
    <property type="term" value="F:isomerase activity"/>
    <property type="evidence" value="ECO:0007669"/>
    <property type="project" value="UniProtKB-KW"/>
</dbReference>
<dbReference type="InParanoid" id="A0A3N4LP00"/>